<dbReference type="Gene3D" id="3.10.350.10">
    <property type="entry name" value="LysM domain"/>
    <property type="match status" value="1"/>
</dbReference>
<dbReference type="InterPro" id="IPR018392">
    <property type="entry name" value="LysM"/>
</dbReference>
<keyword evidence="5" id="KW-1185">Reference proteome</keyword>
<dbReference type="Proteomes" id="UP000231990">
    <property type="component" value="Unassembled WGS sequence"/>
</dbReference>
<sequence>MQLGAAISVPTQLVLFALLIPSLLHPISKKTAPIIHKVRSGETAFSVSRKYGVHWKILLDWNGKKESEGLKAGEILKIPRGDLTQEEQTKSSGKSRNKILELSNHSEGAMDFQTKPRFSAPLVSLPAVALPFSNLSHYPNKGVLFKAGRSRKVRSISDGKVAVIDQMDGYRKFIIVEHKNGFSTVYANLKKISVKEGQIVSSKESVGELEEGKGLYFQLNRGGKALDPFQFIGNHQY</sequence>
<dbReference type="Pfam" id="PF01551">
    <property type="entry name" value="Peptidase_M23"/>
    <property type="match status" value="1"/>
</dbReference>
<dbReference type="InterPro" id="IPR011055">
    <property type="entry name" value="Dup_hybrid_motif"/>
</dbReference>
<dbReference type="InterPro" id="IPR016047">
    <property type="entry name" value="M23ase_b-sheet_dom"/>
</dbReference>
<evidence type="ECO:0000259" key="2">
    <source>
        <dbReference type="PROSITE" id="PS51782"/>
    </source>
</evidence>
<dbReference type="Gene3D" id="2.70.70.10">
    <property type="entry name" value="Glucose Permease (Domain IIA)"/>
    <property type="match status" value="1"/>
</dbReference>
<dbReference type="NCBIfam" id="NF047755">
    <property type="entry name" value="LIC_10271_M23"/>
    <property type="match status" value="1"/>
</dbReference>
<evidence type="ECO:0000313" key="4">
    <source>
        <dbReference type="EMBL" id="PJZ73015.1"/>
    </source>
</evidence>
<dbReference type="RefSeq" id="WP_100713751.1">
    <property type="nucleotide sequence ID" value="NZ_NPDY01000007.1"/>
</dbReference>
<dbReference type="InterPro" id="IPR050570">
    <property type="entry name" value="Cell_wall_metabolism_enzyme"/>
</dbReference>
<protein>
    <recommendedName>
        <fullName evidence="2">LysM domain-containing protein</fullName>
    </recommendedName>
</protein>
<proteinExistence type="predicted"/>
<dbReference type="SMART" id="SM00257">
    <property type="entry name" value="LysM"/>
    <property type="match status" value="1"/>
</dbReference>
<dbReference type="OrthoDB" id="344303at2"/>
<dbReference type="CDD" id="cd12797">
    <property type="entry name" value="M23_peptidase"/>
    <property type="match status" value="1"/>
</dbReference>
<reference evidence="5 6" key="1">
    <citation type="submission" date="2017-07" db="EMBL/GenBank/DDBJ databases">
        <title>Leptospira spp. isolated from tropical soils.</title>
        <authorList>
            <person name="Thibeaux R."/>
            <person name="Iraola G."/>
            <person name="Ferres I."/>
            <person name="Bierque E."/>
            <person name="Girault D."/>
            <person name="Soupe-Gilbert M.-E."/>
            <person name="Picardeau M."/>
            <person name="Goarant C."/>
        </authorList>
    </citation>
    <scope>NUCLEOTIDE SEQUENCE [LARGE SCALE GENOMIC DNA]</scope>
    <source>
        <strain evidence="4 6">FH1-B-B1</strain>
        <strain evidence="3 5">FH1-B-C1</strain>
    </source>
</reference>
<dbReference type="PANTHER" id="PTHR21666:SF289">
    <property type="entry name" value="L-ALA--D-GLU ENDOPEPTIDASE"/>
    <property type="match status" value="1"/>
</dbReference>
<evidence type="ECO:0000256" key="1">
    <source>
        <dbReference type="ARBA" id="ARBA00022729"/>
    </source>
</evidence>
<accession>A0A2M9ZLY1</accession>
<dbReference type="AlphaFoldDB" id="A0A2M9ZLY1"/>
<evidence type="ECO:0000313" key="6">
    <source>
        <dbReference type="Proteomes" id="UP000231990"/>
    </source>
</evidence>
<dbReference type="Proteomes" id="UP000231962">
    <property type="component" value="Unassembled WGS sequence"/>
</dbReference>
<comment type="caution">
    <text evidence="4">The sequence shown here is derived from an EMBL/GenBank/DDBJ whole genome shotgun (WGS) entry which is preliminary data.</text>
</comment>
<dbReference type="Pfam" id="PF01476">
    <property type="entry name" value="LysM"/>
    <property type="match status" value="1"/>
</dbReference>
<dbReference type="PROSITE" id="PS51782">
    <property type="entry name" value="LYSM"/>
    <property type="match status" value="1"/>
</dbReference>
<gene>
    <name evidence="3" type="ORF">CH360_09270</name>
    <name evidence="4" type="ORF">CH373_10965</name>
</gene>
<organism evidence="4 6">
    <name type="scientific">Leptospira perolatii</name>
    <dbReference type="NCBI Taxonomy" id="2023191"/>
    <lineage>
        <taxon>Bacteria</taxon>
        <taxon>Pseudomonadati</taxon>
        <taxon>Spirochaetota</taxon>
        <taxon>Spirochaetia</taxon>
        <taxon>Leptospirales</taxon>
        <taxon>Leptospiraceae</taxon>
        <taxon>Leptospira</taxon>
    </lineage>
</organism>
<dbReference type="EMBL" id="NPDY01000007">
    <property type="protein sequence ID" value="PJZ69770.1"/>
    <property type="molecule type" value="Genomic_DNA"/>
</dbReference>
<evidence type="ECO:0000313" key="5">
    <source>
        <dbReference type="Proteomes" id="UP000231962"/>
    </source>
</evidence>
<feature type="domain" description="LysM" evidence="2">
    <location>
        <begin position="34"/>
        <end position="78"/>
    </location>
</feature>
<dbReference type="SUPFAM" id="SSF51261">
    <property type="entry name" value="Duplicated hybrid motif"/>
    <property type="match status" value="1"/>
</dbReference>
<name>A0A2M9ZLY1_9LEPT</name>
<keyword evidence="1" id="KW-0732">Signal</keyword>
<dbReference type="CDD" id="cd00118">
    <property type="entry name" value="LysM"/>
    <property type="match status" value="1"/>
</dbReference>
<evidence type="ECO:0000313" key="3">
    <source>
        <dbReference type="EMBL" id="PJZ69770.1"/>
    </source>
</evidence>
<dbReference type="InterPro" id="IPR036779">
    <property type="entry name" value="LysM_dom_sf"/>
</dbReference>
<dbReference type="PANTHER" id="PTHR21666">
    <property type="entry name" value="PEPTIDASE-RELATED"/>
    <property type="match status" value="1"/>
</dbReference>
<dbReference type="GO" id="GO:0004222">
    <property type="term" value="F:metalloendopeptidase activity"/>
    <property type="evidence" value="ECO:0007669"/>
    <property type="project" value="TreeGrafter"/>
</dbReference>
<dbReference type="EMBL" id="NPDZ01000006">
    <property type="protein sequence ID" value="PJZ73015.1"/>
    <property type="molecule type" value="Genomic_DNA"/>
</dbReference>